<organism evidence="1 2">
    <name type="scientific">Patagioenas fasciata monilis</name>
    <dbReference type="NCBI Taxonomy" id="372326"/>
    <lineage>
        <taxon>Eukaryota</taxon>
        <taxon>Metazoa</taxon>
        <taxon>Chordata</taxon>
        <taxon>Craniata</taxon>
        <taxon>Vertebrata</taxon>
        <taxon>Euteleostomi</taxon>
        <taxon>Archelosauria</taxon>
        <taxon>Archosauria</taxon>
        <taxon>Dinosauria</taxon>
        <taxon>Saurischia</taxon>
        <taxon>Theropoda</taxon>
        <taxon>Coelurosauria</taxon>
        <taxon>Aves</taxon>
        <taxon>Neognathae</taxon>
        <taxon>Neoaves</taxon>
        <taxon>Columbimorphae</taxon>
        <taxon>Columbiformes</taxon>
        <taxon>Columbidae</taxon>
        <taxon>Patagioenas</taxon>
    </lineage>
</organism>
<accession>A0A1V4IFL9</accession>
<evidence type="ECO:0000313" key="2">
    <source>
        <dbReference type="Proteomes" id="UP000190648"/>
    </source>
</evidence>
<gene>
    <name evidence="1" type="ORF">AV530_000543</name>
</gene>
<keyword evidence="2" id="KW-1185">Reference proteome</keyword>
<dbReference type="EMBL" id="LSYS01009753">
    <property type="protein sequence ID" value="OPJ58791.1"/>
    <property type="molecule type" value="Genomic_DNA"/>
</dbReference>
<name>A0A1V4IFL9_PATFA</name>
<comment type="caution">
    <text evidence="1">The sequence shown here is derived from an EMBL/GenBank/DDBJ whole genome shotgun (WGS) entry which is preliminary data.</text>
</comment>
<protein>
    <submittedName>
        <fullName evidence="1">Uncharacterized protein</fullName>
    </submittedName>
</protein>
<evidence type="ECO:0000313" key="1">
    <source>
        <dbReference type="EMBL" id="OPJ58791.1"/>
    </source>
</evidence>
<proteinExistence type="predicted"/>
<reference evidence="1 2" key="1">
    <citation type="submission" date="2016-02" db="EMBL/GenBank/DDBJ databases">
        <title>Band-tailed pigeon sequencing and assembly.</title>
        <authorList>
            <person name="Soares A.E."/>
            <person name="Novak B.J."/>
            <person name="Rice E.S."/>
            <person name="O'Connell B."/>
            <person name="Chang D."/>
            <person name="Weber S."/>
            <person name="Shapiro B."/>
        </authorList>
    </citation>
    <scope>NUCLEOTIDE SEQUENCE [LARGE SCALE GENOMIC DNA]</scope>
    <source>
        <strain evidence="1">BTP2013</strain>
        <tissue evidence="1">Blood</tissue>
    </source>
</reference>
<sequence length="108" mass="11790">MMELECYPDIPEMLRVPGFSDLKRMLCSQAILSGGRLRPQGGAGHGDSTIQRPWSQLVIHASGFMTLAMQKPEASLVPCTFLPPPFLKCAGQNEIAAVQQKLACFATR</sequence>
<dbReference type="Proteomes" id="UP000190648">
    <property type="component" value="Unassembled WGS sequence"/>
</dbReference>
<dbReference type="AlphaFoldDB" id="A0A1V4IFL9"/>